<evidence type="ECO:0000313" key="14">
    <source>
        <dbReference type="EMBL" id="PYZ97019.1"/>
    </source>
</evidence>
<dbReference type="GO" id="GO:0005525">
    <property type="term" value="F:GTP binding"/>
    <property type="evidence" value="ECO:0007669"/>
    <property type="project" value="UniProtKB-UniRule"/>
</dbReference>
<dbReference type="PROSITE" id="PS50936">
    <property type="entry name" value="ENGC_GTPASE"/>
    <property type="match status" value="1"/>
</dbReference>
<dbReference type="GO" id="GO:0019843">
    <property type="term" value="F:rRNA binding"/>
    <property type="evidence" value="ECO:0007669"/>
    <property type="project" value="UniProtKB-KW"/>
</dbReference>
<dbReference type="EC" id="3.6.1.-" evidence="10"/>
<dbReference type="InterPro" id="IPR010914">
    <property type="entry name" value="RsgA_GTPase_dom"/>
</dbReference>
<feature type="binding site" evidence="10">
    <location>
        <begin position="216"/>
        <end position="224"/>
    </location>
    <ligand>
        <name>GTP</name>
        <dbReference type="ChEBI" id="CHEBI:37565"/>
    </ligand>
</feature>
<feature type="domain" description="CP-type G" evidence="13">
    <location>
        <begin position="119"/>
        <end position="273"/>
    </location>
</feature>
<keyword evidence="9 10" id="KW-0342">GTP-binding</keyword>
<feature type="binding site" evidence="10">
    <location>
        <position position="307"/>
    </location>
    <ligand>
        <name>Zn(2+)</name>
        <dbReference type="ChEBI" id="CHEBI:29105"/>
    </ligand>
</feature>
<dbReference type="GO" id="GO:0005737">
    <property type="term" value="C:cytoplasm"/>
    <property type="evidence" value="ECO:0007669"/>
    <property type="project" value="UniProtKB-SubCell"/>
</dbReference>
<feature type="region of interest" description="Disordered" evidence="11">
    <location>
        <begin position="347"/>
        <end position="371"/>
    </location>
</feature>
<gene>
    <name evidence="10 14" type="primary">rsgA</name>
    <name evidence="14" type="ORF">CR205_13525</name>
</gene>
<dbReference type="Pfam" id="PF03193">
    <property type="entry name" value="RsgA_GTPase"/>
    <property type="match status" value="1"/>
</dbReference>
<evidence type="ECO:0000256" key="6">
    <source>
        <dbReference type="ARBA" id="ARBA00022801"/>
    </source>
</evidence>
<dbReference type="NCBIfam" id="TIGR00157">
    <property type="entry name" value="ribosome small subunit-dependent GTPase A"/>
    <property type="match status" value="1"/>
</dbReference>
<dbReference type="InterPro" id="IPR030378">
    <property type="entry name" value="G_CP_dom"/>
</dbReference>
<evidence type="ECO:0000259" key="12">
    <source>
        <dbReference type="PROSITE" id="PS50936"/>
    </source>
</evidence>
<reference evidence="14 15" key="1">
    <citation type="submission" date="2017-10" db="EMBL/GenBank/DDBJ databases">
        <title>Bacillus sp. nov., a halophilic bacterium isolated from a Yangshapao Lake.</title>
        <authorList>
            <person name="Wang H."/>
        </authorList>
    </citation>
    <scope>NUCLEOTIDE SEQUENCE [LARGE SCALE GENOMIC DNA]</scope>
    <source>
        <strain evidence="14 15">YSP-3</strain>
    </source>
</reference>
<accession>A0A2W0HJN2</accession>
<feature type="binding site" evidence="10">
    <location>
        <position position="301"/>
    </location>
    <ligand>
        <name>Zn(2+)</name>
        <dbReference type="ChEBI" id="CHEBI:29105"/>
    </ligand>
</feature>
<dbReference type="HAMAP" id="MF_01820">
    <property type="entry name" value="GTPase_RsgA"/>
    <property type="match status" value="1"/>
</dbReference>
<dbReference type="GO" id="GO:0046872">
    <property type="term" value="F:metal ion binding"/>
    <property type="evidence" value="ECO:0007669"/>
    <property type="project" value="UniProtKB-KW"/>
</dbReference>
<sequence>MTSQKLYSYYTLGGRFLNNYKTKEFGFTDEWIEKAGEFEDLQTGRVTSLAKGIYKLITSQGDINAEISGKFRFTAAGPLDYPTVGDFVMIRQEAGSAIIHQVLPRKSVLTRKEAGMTQENQLIAANVDRIFICMSLNSDFNLRRLERYLTITWDSGATPVVVLTKADLCEDVTSKLDAVSETAFGVDIFVTSCMSDDGWQNVKESIAKEQTVAFIGSSGVGKSTLINALLGEDLMDTNGLRNDDKGRHTTTRCELFVMPDGGILIDTPGMRELGVQSVDLSRSFSDIDELSTACRFNDCQHESEPGCAVKEAITEGKFTDERLHSYRKLEREAAYAEMRARKREEEKIKRMFGSKSEMKKKLSEVKEKNRR</sequence>
<dbReference type="Gene3D" id="3.40.50.300">
    <property type="entry name" value="P-loop containing nucleotide triphosphate hydrolases"/>
    <property type="match status" value="1"/>
</dbReference>
<dbReference type="Proteomes" id="UP000248066">
    <property type="component" value="Unassembled WGS sequence"/>
</dbReference>
<evidence type="ECO:0000256" key="4">
    <source>
        <dbReference type="ARBA" id="ARBA00022730"/>
    </source>
</evidence>
<evidence type="ECO:0000313" key="15">
    <source>
        <dbReference type="Proteomes" id="UP000248066"/>
    </source>
</evidence>
<dbReference type="EMBL" id="PDOF01000002">
    <property type="protein sequence ID" value="PYZ97019.1"/>
    <property type="molecule type" value="Genomic_DNA"/>
</dbReference>
<dbReference type="PANTHER" id="PTHR32120:SF10">
    <property type="entry name" value="SMALL RIBOSOMAL SUBUNIT BIOGENESIS GTPASE RSGA"/>
    <property type="match status" value="1"/>
</dbReference>
<dbReference type="CDD" id="cd01854">
    <property type="entry name" value="YjeQ_EngC"/>
    <property type="match status" value="1"/>
</dbReference>
<keyword evidence="3 10" id="KW-0479">Metal-binding</keyword>
<dbReference type="Gene3D" id="1.10.40.50">
    <property type="entry name" value="Probable gtpase engc, domain 3"/>
    <property type="match status" value="1"/>
</dbReference>
<comment type="subcellular location">
    <subcellularLocation>
        <location evidence="10">Cytoplasm</location>
    </subcellularLocation>
</comment>
<name>A0A2W0HJN2_9BACI</name>
<feature type="binding site" evidence="10">
    <location>
        <begin position="164"/>
        <end position="167"/>
    </location>
    <ligand>
        <name>GTP</name>
        <dbReference type="ChEBI" id="CHEBI:37565"/>
    </ligand>
</feature>
<evidence type="ECO:0000256" key="11">
    <source>
        <dbReference type="SAM" id="MobiDB-lite"/>
    </source>
</evidence>
<keyword evidence="15" id="KW-1185">Reference proteome</keyword>
<dbReference type="InterPro" id="IPR004881">
    <property type="entry name" value="Ribosome_biogen_GTPase_RsgA"/>
</dbReference>
<evidence type="ECO:0000256" key="2">
    <source>
        <dbReference type="ARBA" id="ARBA00022517"/>
    </source>
</evidence>
<comment type="subunit">
    <text evidence="10">Monomer. Associates with 30S ribosomal subunit, binds 16S rRNA.</text>
</comment>
<feature type="compositionally biased region" description="Basic and acidic residues" evidence="11">
    <location>
        <begin position="356"/>
        <end position="371"/>
    </location>
</feature>
<organism evidence="14 15">
    <name type="scientific">Alteribacter lacisalsi</name>
    <dbReference type="NCBI Taxonomy" id="2045244"/>
    <lineage>
        <taxon>Bacteria</taxon>
        <taxon>Bacillati</taxon>
        <taxon>Bacillota</taxon>
        <taxon>Bacilli</taxon>
        <taxon>Bacillales</taxon>
        <taxon>Bacillaceae</taxon>
        <taxon>Alteribacter</taxon>
    </lineage>
</organism>
<keyword evidence="4 10" id="KW-0699">rRNA-binding</keyword>
<comment type="cofactor">
    <cofactor evidence="10">
        <name>Zn(2+)</name>
        <dbReference type="ChEBI" id="CHEBI:29105"/>
    </cofactor>
    <text evidence="10">Binds 1 zinc ion per subunit.</text>
</comment>
<dbReference type="AlphaFoldDB" id="A0A2W0HJN2"/>
<dbReference type="OrthoDB" id="9809485at2"/>
<dbReference type="GO" id="GO:0003924">
    <property type="term" value="F:GTPase activity"/>
    <property type="evidence" value="ECO:0007669"/>
    <property type="project" value="UniProtKB-UniRule"/>
</dbReference>
<evidence type="ECO:0000256" key="3">
    <source>
        <dbReference type="ARBA" id="ARBA00022723"/>
    </source>
</evidence>
<protein>
    <recommendedName>
        <fullName evidence="10">Small ribosomal subunit biogenesis GTPase RsgA</fullName>
        <ecNumber evidence="10">3.6.1.-</ecNumber>
    </recommendedName>
</protein>
<keyword evidence="7 10" id="KW-0862">Zinc</keyword>
<keyword evidence="5 10" id="KW-0547">Nucleotide-binding</keyword>
<dbReference type="GO" id="GO:0042274">
    <property type="term" value="P:ribosomal small subunit biogenesis"/>
    <property type="evidence" value="ECO:0007669"/>
    <property type="project" value="UniProtKB-UniRule"/>
</dbReference>
<evidence type="ECO:0000256" key="8">
    <source>
        <dbReference type="ARBA" id="ARBA00022884"/>
    </source>
</evidence>
<dbReference type="PANTHER" id="PTHR32120">
    <property type="entry name" value="SMALL RIBOSOMAL SUBUNIT BIOGENESIS GTPASE RSGA"/>
    <property type="match status" value="1"/>
</dbReference>
<comment type="caution">
    <text evidence="14">The sequence shown here is derived from an EMBL/GenBank/DDBJ whole genome shotgun (WGS) entry which is preliminary data.</text>
</comment>
<evidence type="ECO:0000256" key="9">
    <source>
        <dbReference type="ARBA" id="ARBA00023134"/>
    </source>
</evidence>
<keyword evidence="1 10" id="KW-0963">Cytoplasm</keyword>
<evidence type="ECO:0000259" key="13">
    <source>
        <dbReference type="PROSITE" id="PS51721"/>
    </source>
</evidence>
<keyword evidence="6 10" id="KW-0378">Hydrolase</keyword>
<keyword evidence="2 10" id="KW-0690">Ribosome biogenesis</keyword>
<feature type="binding site" evidence="10">
    <location>
        <position position="294"/>
    </location>
    <ligand>
        <name>Zn(2+)</name>
        <dbReference type="ChEBI" id="CHEBI:29105"/>
    </ligand>
</feature>
<evidence type="ECO:0000256" key="5">
    <source>
        <dbReference type="ARBA" id="ARBA00022741"/>
    </source>
</evidence>
<keyword evidence="8 10" id="KW-0694">RNA-binding</keyword>
<feature type="domain" description="EngC GTPase" evidence="12">
    <location>
        <begin position="125"/>
        <end position="271"/>
    </location>
</feature>
<proteinExistence type="inferred from homology"/>
<comment type="similarity">
    <text evidence="10">Belongs to the TRAFAC class YlqF/YawG GTPase family. RsgA subfamily.</text>
</comment>
<dbReference type="SUPFAM" id="SSF52540">
    <property type="entry name" value="P-loop containing nucleoside triphosphate hydrolases"/>
    <property type="match status" value="1"/>
</dbReference>
<dbReference type="PROSITE" id="PS51721">
    <property type="entry name" value="G_CP"/>
    <property type="match status" value="1"/>
</dbReference>
<evidence type="ECO:0000256" key="7">
    <source>
        <dbReference type="ARBA" id="ARBA00022833"/>
    </source>
</evidence>
<evidence type="ECO:0000256" key="1">
    <source>
        <dbReference type="ARBA" id="ARBA00022490"/>
    </source>
</evidence>
<evidence type="ECO:0000256" key="10">
    <source>
        <dbReference type="HAMAP-Rule" id="MF_01820"/>
    </source>
</evidence>
<feature type="binding site" evidence="10">
    <location>
        <position position="299"/>
    </location>
    <ligand>
        <name>Zn(2+)</name>
        <dbReference type="ChEBI" id="CHEBI:29105"/>
    </ligand>
</feature>
<dbReference type="InterPro" id="IPR027417">
    <property type="entry name" value="P-loop_NTPase"/>
</dbReference>
<comment type="function">
    <text evidence="10">One of several proteins that assist in the late maturation steps of the functional core of the 30S ribosomal subunit. Helps release RbfA from mature subunits. May play a role in the assembly of ribosomal proteins into the subunit. Circularly permuted GTPase that catalyzes slow GTP hydrolysis, GTPase activity is stimulated by the 30S ribosomal subunit.</text>
</comment>